<evidence type="ECO:0000313" key="4">
    <source>
        <dbReference type="Proteomes" id="UP000275846"/>
    </source>
</evidence>
<reference evidence="5" key="1">
    <citation type="submission" date="2016-06" db="UniProtKB">
        <authorList>
            <consortium name="WormBaseParasite"/>
        </authorList>
    </citation>
    <scope>IDENTIFICATION</scope>
</reference>
<dbReference type="OrthoDB" id="416253at2759"/>
<dbReference type="InterPro" id="IPR036812">
    <property type="entry name" value="NAD(P)_OxRdtase_dom_sf"/>
</dbReference>
<organism evidence="5">
    <name type="scientific">Schistocephalus solidus</name>
    <name type="common">Tapeworm</name>
    <dbReference type="NCBI Taxonomy" id="70667"/>
    <lineage>
        <taxon>Eukaryota</taxon>
        <taxon>Metazoa</taxon>
        <taxon>Spiralia</taxon>
        <taxon>Lophotrochozoa</taxon>
        <taxon>Platyhelminthes</taxon>
        <taxon>Cestoda</taxon>
        <taxon>Eucestoda</taxon>
        <taxon>Diphyllobothriidea</taxon>
        <taxon>Diphyllobothriidae</taxon>
        <taxon>Schistocephalus</taxon>
    </lineage>
</organism>
<dbReference type="InterPro" id="IPR018170">
    <property type="entry name" value="Aldo/ket_reductase_CS"/>
</dbReference>
<keyword evidence="4" id="KW-1185">Reference proteome</keyword>
<dbReference type="SUPFAM" id="SSF51430">
    <property type="entry name" value="NAD(P)-linked oxidoreductase"/>
    <property type="match status" value="1"/>
</dbReference>
<protein>
    <submittedName>
        <fullName evidence="5">Aldo_ket_red domain-containing protein</fullName>
    </submittedName>
</protein>
<sequence length="481" mass="54760">MYEPHVKEIALRHHKTPSQVFDFELTPEEVQTLSTCGRNERLFKALAPFTAKELFARNSKWTISPFCEHKAVKQLHSISPSPPLKMKNHCPYVPLQNGFQLPMVGLGTAQPGMSACGLILYYTFTCKLKRISRFKTSPSHLPLSKVLDENAEAAVSCALDAGYRLIDTAPFYENEAAIGRALHQKCLTSDLRREDVFITTKLRNSEHGVEHVRPACERSLRKLGLSYLDLYLIHWPVAFVVSLSRHREHSFPFLLFNIIILPYFQYEGEEIQKDLTQPRPVDPTPLEDTWKEMEKLVDARLVRSIGLSNFNCSQINRILKICRIRPQVLQVEVSLLFRNRDLVAFAKSVGMQVTGYATFGSPGMKQFMGKICLSALSKLYNFCLIHQRDRPHLLFPGGPLPERNRGKKRQDPCPDPPQAHATTRCMYDSEECQSGEDSRKLSGEPLQARLSRLLSREPRQDTIRQFNRGASVGAHIALVYD</sequence>
<feature type="region of interest" description="Disordered" evidence="1">
    <location>
        <begin position="395"/>
        <end position="421"/>
    </location>
</feature>
<feature type="domain" description="NADP-dependent oxidoreductase" evidence="2">
    <location>
        <begin position="147"/>
        <end position="364"/>
    </location>
</feature>
<dbReference type="Proteomes" id="UP000275846">
    <property type="component" value="Unassembled WGS sequence"/>
</dbReference>
<dbReference type="AlphaFoldDB" id="A0A183SQN4"/>
<dbReference type="PROSITE" id="PS00062">
    <property type="entry name" value="ALDOKETO_REDUCTASE_2"/>
    <property type="match status" value="1"/>
</dbReference>
<dbReference type="WBParaSite" id="SSLN_0000673801-mRNA-1">
    <property type="protein sequence ID" value="SSLN_0000673801-mRNA-1"/>
    <property type="gene ID" value="SSLN_0000673801"/>
</dbReference>
<dbReference type="EMBL" id="UYSU01033729">
    <property type="protein sequence ID" value="VDL92917.1"/>
    <property type="molecule type" value="Genomic_DNA"/>
</dbReference>
<dbReference type="InterPro" id="IPR020471">
    <property type="entry name" value="AKR"/>
</dbReference>
<evidence type="ECO:0000256" key="1">
    <source>
        <dbReference type="SAM" id="MobiDB-lite"/>
    </source>
</evidence>
<name>A0A183SQN4_SCHSO</name>
<dbReference type="PROSITE" id="PS00798">
    <property type="entry name" value="ALDOKETO_REDUCTASE_1"/>
    <property type="match status" value="1"/>
</dbReference>
<evidence type="ECO:0000313" key="3">
    <source>
        <dbReference type="EMBL" id="VDL92917.1"/>
    </source>
</evidence>
<dbReference type="Gene3D" id="3.20.20.100">
    <property type="entry name" value="NADP-dependent oxidoreductase domain"/>
    <property type="match status" value="1"/>
</dbReference>
<evidence type="ECO:0000313" key="5">
    <source>
        <dbReference type="WBParaSite" id="SSLN_0000673801-mRNA-1"/>
    </source>
</evidence>
<dbReference type="GO" id="GO:0016491">
    <property type="term" value="F:oxidoreductase activity"/>
    <property type="evidence" value="ECO:0007669"/>
    <property type="project" value="InterPro"/>
</dbReference>
<dbReference type="PANTHER" id="PTHR11732">
    <property type="entry name" value="ALDO/KETO REDUCTASE"/>
    <property type="match status" value="1"/>
</dbReference>
<dbReference type="PRINTS" id="PR00069">
    <property type="entry name" value="ALDKETRDTASE"/>
</dbReference>
<accession>A0A183SQN4</accession>
<gene>
    <name evidence="3" type="ORF">SSLN_LOCUS6532</name>
</gene>
<dbReference type="STRING" id="70667.A0A183SQN4"/>
<dbReference type="Pfam" id="PF00248">
    <property type="entry name" value="Aldo_ket_red"/>
    <property type="match status" value="1"/>
</dbReference>
<reference evidence="3 4" key="2">
    <citation type="submission" date="2018-11" db="EMBL/GenBank/DDBJ databases">
        <authorList>
            <consortium name="Pathogen Informatics"/>
        </authorList>
    </citation>
    <scope>NUCLEOTIDE SEQUENCE [LARGE SCALE GENOMIC DNA]</scope>
    <source>
        <strain evidence="3 4">NST_G2</strain>
    </source>
</reference>
<evidence type="ECO:0000259" key="2">
    <source>
        <dbReference type="Pfam" id="PF00248"/>
    </source>
</evidence>
<proteinExistence type="predicted"/>
<dbReference type="InterPro" id="IPR023210">
    <property type="entry name" value="NADP_OxRdtase_dom"/>
</dbReference>